<dbReference type="AlphaFoldDB" id="A0A6S6TCU4"/>
<accession>A0A6S6TCU4</accession>
<dbReference type="EMBL" id="CACVAZ010000078">
    <property type="protein sequence ID" value="CAA6813161.1"/>
    <property type="molecule type" value="Genomic_DNA"/>
</dbReference>
<gene>
    <name evidence="1" type="ORF">HELGO_WM15834</name>
</gene>
<name>A0A6S6TCU4_9BACT</name>
<sequence length="30" mass="3744">MKRVMRKIFTFIFFRSERKLASIEIQLIKL</sequence>
<organism evidence="1">
    <name type="scientific">uncultured Sulfurovum sp</name>
    <dbReference type="NCBI Taxonomy" id="269237"/>
    <lineage>
        <taxon>Bacteria</taxon>
        <taxon>Pseudomonadati</taxon>
        <taxon>Campylobacterota</taxon>
        <taxon>Epsilonproteobacteria</taxon>
        <taxon>Campylobacterales</taxon>
        <taxon>Sulfurovaceae</taxon>
        <taxon>Sulfurovum</taxon>
        <taxon>environmental samples</taxon>
    </lineage>
</organism>
<evidence type="ECO:0000313" key="1">
    <source>
        <dbReference type="EMBL" id="CAA6813161.1"/>
    </source>
</evidence>
<reference evidence="1" key="1">
    <citation type="submission" date="2020-01" db="EMBL/GenBank/DDBJ databases">
        <authorList>
            <person name="Meier V. D."/>
            <person name="Meier V D."/>
        </authorList>
    </citation>
    <scope>NUCLEOTIDE SEQUENCE</scope>
    <source>
        <strain evidence="1">HLG_WM_MAG_02</strain>
    </source>
</reference>
<proteinExistence type="predicted"/>
<protein>
    <submittedName>
        <fullName evidence="1">Uncharacterized protein</fullName>
    </submittedName>
</protein>